<feature type="region of interest" description="Disordered" evidence="6">
    <location>
        <begin position="408"/>
        <end position="626"/>
    </location>
</feature>
<dbReference type="AlphaFoldDB" id="A0A0F4YT24"/>
<sequence>MSEPTAASFLPTTYELLASVIRAQDGEDGGGRDGSSQRWSSFIGIVTAICGNILISFALNIQRYAHIRIEREAEGERVRLGLRRRRTSSTYGSVSAPDRDDATGERGRPGLNGSLRSRSTRILYGDEDEESLEHDRLQESFLSDRTMKSGRRGLVPVDRTSYLRSPYWWLGLVLMTLGEAGNFLAYGFAPASIVSPLGVVALISNCVIAPFMLKEEFRKRDFWGVLIAIAGAVVVVLSAKTSETKLGPHDIWVMITRWEFELYLGLTAVLIVTLMSLSRKYGGRTILIDLGLVGLFGSYTALSTKGVASLLSFTLWHVITFPITYLLVAILVVTALMQIRYVNRALQRFDSTQVIPTQFVLFTLSVIIGSAILYRDFESTTASQAGKFVGGCFMTFLGVYLITSGRDRGEDEYSEEGDEEEAMGLLQGEPYEDSVDVSPSGPDRRIDKSGRTTTGQQDLSRSPRGSLLSVDDHEDALRTPRGVLSPAPSSREGSLSDGSLSPSYRDPASSPPRPASLTENPWAASPERTIKASMSNQAVYETVPSTPSDQSSHEPQPPHLLFRFPAAPTSDEPAPATNGEEQGDADVSIQPTADPRTPERRQHGTPHTPQSSSRNSLTLRFTPAPLLPPISSTLNAVVAESLRRGEGSPGRHRRVKSLARRRKSIVPAIGGDSHHDGDGEAGETEYETEVSADDGQYHSSGAVTSTPGASRKNSSGEVPTRANIEAETAANKDGGSGAMTRVRSLSDSWSGGLSWLGGTLRRSGTSRRRTILQKSVRRREQRQ</sequence>
<evidence type="ECO:0000256" key="6">
    <source>
        <dbReference type="SAM" id="MobiDB-lite"/>
    </source>
</evidence>
<feature type="compositionally biased region" description="Basic residues" evidence="6">
    <location>
        <begin position="650"/>
        <end position="664"/>
    </location>
</feature>
<feature type="compositionally biased region" description="Polar residues" evidence="6">
    <location>
        <begin position="605"/>
        <end position="619"/>
    </location>
</feature>
<feature type="compositionally biased region" description="Acidic residues" evidence="6">
    <location>
        <begin position="679"/>
        <end position="692"/>
    </location>
</feature>
<feature type="compositionally biased region" description="Polar residues" evidence="6">
    <location>
        <begin position="487"/>
        <end position="500"/>
    </location>
</feature>
<accession>A0A0F4YT24</accession>
<feature type="compositionally biased region" description="Basic residues" evidence="6">
    <location>
        <begin position="764"/>
        <end position="783"/>
    </location>
</feature>
<keyword evidence="5 7" id="KW-0472">Membrane</keyword>
<feature type="compositionally biased region" description="Polar residues" evidence="6">
    <location>
        <begin position="697"/>
        <end position="717"/>
    </location>
</feature>
<feature type="transmembrane region" description="Helical" evidence="7">
    <location>
        <begin position="314"/>
        <end position="342"/>
    </location>
</feature>
<name>A0A0F4YT24_RASE3</name>
<dbReference type="EMBL" id="LASV01000185">
    <property type="protein sequence ID" value="KKA21437.1"/>
    <property type="molecule type" value="Genomic_DNA"/>
</dbReference>
<dbReference type="GO" id="GO:0015095">
    <property type="term" value="F:magnesium ion transmembrane transporter activity"/>
    <property type="evidence" value="ECO:0007669"/>
    <property type="project" value="InterPro"/>
</dbReference>
<feature type="region of interest" description="Disordered" evidence="6">
    <location>
        <begin position="642"/>
        <end position="783"/>
    </location>
</feature>
<dbReference type="RefSeq" id="XP_013328049.1">
    <property type="nucleotide sequence ID" value="XM_013472595.1"/>
</dbReference>
<keyword evidence="3" id="KW-0256">Endoplasmic reticulum</keyword>
<protein>
    <submittedName>
        <fullName evidence="8">DUF803 domain membrane protein</fullName>
    </submittedName>
</protein>
<dbReference type="GO" id="GO:0016020">
    <property type="term" value="C:membrane"/>
    <property type="evidence" value="ECO:0007669"/>
    <property type="project" value="UniProtKB-SubCell"/>
</dbReference>
<feature type="compositionally biased region" description="Polar residues" evidence="6">
    <location>
        <begin position="451"/>
        <end position="460"/>
    </location>
</feature>
<dbReference type="InterPro" id="IPR008521">
    <property type="entry name" value="Mg_trans_NIPA"/>
</dbReference>
<feature type="transmembrane region" description="Helical" evidence="7">
    <location>
        <begin position="285"/>
        <end position="302"/>
    </location>
</feature>
<keyword evidence="4 7" id="KW-1133">Transmembrane helix</keyword>
<evidence type="ECO:0000256" key="3">
    <source>
        <dbReference type="ARBA" id="ARBA00022824"/>
    </source>
</evidence>
<feature type="transmembrane region" description="Helical" evidence="7">
    <location>
        <begin position="167"/>
        <end position="187"/>
    </location>
</feature>
<feature type="compositionally biased region" description="Polar residues" evidence="6">
    <location>
        <begin position="532"/>
        <end position="554"/>
    </location>
</feature>
<dbReference type="PANTHER" id="PTHR12570">
    <property type="match status" value="1"/>
</dbReference>
<dbReference type="Pfam" id="PF05653">
    <property type="entry name" value="Mg_trans_NIPA"/>
    <property type="match status" value="1"/>
</dbReference>
<gene>
    <name evidence="8" type="ORF">T310_4558</name>
</gene>
<comment type="subcellular location">
    <subcellularLocation>
        <location evidence="1">Endoplasmic reticulum membrane</location>
        <topology evidence="1">Multi-pass membrane protein</topology>
    </subcellularLocation>
</comment>
<feature type="region of interest" description="Disordered" evidence="6">
    <location>
        <begin position="89"/>
        <end position="116"/>
    </location>
</feature>
<comment type="caution">
    <text evidence="8">The sequence shown here is derived from an EMBL/GenBank/DDBJ whole genome shotgun (WGS) entry which is preliminary data.</text>
</comment>
<organism evidence="8 9">
    <name type="scientific">Rasamsonia emersonii (strain ATCC 16479 / CBS 393.64 / IMI 116815)</name>
    <dbReference type="NCBI Taxonomy" id="1408163"/>
    <lineage>
        <taxon>Eukaryota</taxon>
        <taxon>Fungi</taxon>
        <taxon>Dikarya</taxon>
        <taxon>Ascomycota</taxon>
        <taxon>Pezizomycotina</taxon>
        <taxon>Eurotiomycetes</taxon>
        <taxon>Eurotiomycetidae</taxon>
        <taxon>Eurotiales</taxon>
        <taxon>Trichocomaceae</taxon>
        <taxon>Rasamsonia</taxon>
    </lineage>
</organism>
<evidence type="ECO:0000313" key="8">
    <source>
        <dbReference type="EMBL" id="KKA21437.1"/>
    </source>
</evidence>
<dbReference type="GeneID" id="25316906"/>
<evidence type="ECO:0000256" key="5">
    <source>
        <dbReference type="ARBA" id="ARBA00023136"/>
    </source>
</evidence>
<dbReference type="Proteomes" id="UP000053958">
    <property type="component" value="Unassembled WGS sequence"/>
</dbReference>
<feature type="transmembrane region" description="Helical" evidence="7">
    <location>
        <begin position="354"/>
        <end position="373"/>
    </location>
</feature>
<evidence type="ECO:0000256" key="7">
    <source>
        <dbReference type="SAM" id="Phobius"/>
    </source>
</evidence>
<keyword evidence="2 7" id="KW-0812">Transmembrane</keyword>
<feature type="transmembrane region" description="Helical" evidence="7">
    <location>
        <begin position="193"/>
        <end position="213"/>
    </location>
</feature>
<dbReference type="SUPFAM" id="SSF103481">
    <property type="entry name" value="Multidrug resistance efflux transporter EmrE"/>
    <property type="match status" value="1"/>
</dbReference>
<feature type="compositionally biased region" description="Acidic residues" evidence="6">
    <location>
        <begin position="412"/>
        <end position="422"/>
    </location>
</feature>
<evidence type="ECO:0000256" key="1">
    <source>
        <dbReference type="ARBA" id="ARBA00004477"/>
    </source>
</evidence>
<feature type="compositionally biased region" description="Low complexity" evidence="6">
    <location>
        <begin position="743"/>
        <end position="763"/>
    </location>
</feature>
<reference evidence="8 9" key="1">
    <citation type="submission" date="2015-04" db="EMBL/GenBank/DDBJ databases">
        <authorList>
            <person name="Heijne W.H."/>
            <person name="Fedorova N.D."/>
            <person name="Nierman W.C."/>
            <person name="Vollebregt A.W."/>
            <person name="Zhao Z."/>
            <person name="Wu L."/>
            <person name="Kumar M."/>
            <person name="Stam H."/>
            <person name="van den Berg M.A."/>
            <person name="Pel H.J."/>
        </authorList>
    </citation>
    <scope>NUCLEOTIDE SEQUENCE [LARGE SCALE GENOMIC DNA]</scope>
    <source>
        <strain evidence="8 9">CBS 393.64</strain>
    </source>
</reference>
<keyword evidence="9" id="KW-1185">Reference proteome</keyword>
<evidence type="ECO:0000256" key="2">
    <source>
        <dbReference type="ARBA" id="ARBA00022692"/>
    </source>
</evidence>
<evidence type="ECO:0000313" key="9">
    <source>
        <dbReference type="Proteomes" id="UP000053958"/>
    </source>
</evidence>
<dbReference type="OrthoDB" id="165382at2759"/>
<proteinExistence type="predicted"/>
<feature type="transmembrane region" description="Helical" evidence="7">
    <location>
        <begin position="39"/>
        <end position="61"/>
    </location>
</feature>
<feature type="transmembrane region" description="Helical" evidence="7">
    <location>
        <begin position="222"/>
        <end position="240"/>
    </location>
</feature>
<feature type="transmembrane region" description="Helical" evidence="7">
    <location>
        <begin position="260"/>
        <end position="278"/>
    </location>
</feature>
<dbReference type="InterPro" id="IPR037185">
    <property type="entry name" value="EmrE-like"/>
</dbReference>
<evidence type="ECO:0000256" key="4">
    <source>
        <dbReference type="ARBA" id="ARBA00022989"/>
    </source>
</evidence>
<feature type="compositionally biased region" description="Basic and acidic residues" evidence="6">
    <location>
        <begin position="97"/>
        <end position="108"/>
    </location>
</feature>
<dbReference type="PANTHER" id="PTHR12570:SF65">
    <property type="entry name" value="MAGNESIUM TRANSPORTER NIPA9-RELATED"/>
    <property type="match status" value="1"/>
</dbReference>